<feature type="compositionally biased region" description="Polar residues" evidence="2">
    <location>
        <begin position="436"/>
        <end position="449"/>
    </location>
</feature>
<proteinExistence type="predicted"/>
<feature type="compositionally biased region" description="Polar residues" evidence="2">
    <location>
        <begin position="877"/>
        <end position="886"/>
    </location>
</feature>
<feature type="coiled-coil region" evidence="1">
    <location>
        <begin position="14"/>
        <end position="48"/>
    </location>
</feature>
<feature type="region of interest" description="Disordered" evidence="2">
    <location>
        <begin position="255"/>
        <end position="404"/>
    </location>
</feature>
<feature type="compositionally biased region" description="Basic and acidic residues" evidence="2">
    <location>
        <begin position="451"/>
        <end position="463"/>
    </location>
</feature>
<feature type="region of interest" description="Disordered" evidence="2">
    <location>
        <begin position="76"/>
        <end position="242"/>
    </location>
</feature>
<keyword evidence="4" id="KW-1185">Reference proteome</keyword>
<feature type="compositionally biased region" description="Low complexity" evidence="2">
    <location>
        <begin position="390"/>
        <end position="401"/>
    </location>
</feature>
<feature type="compositionally biased region" description="Polar residues" evidence="2">
    <location>
        <begin position="137"/>
        <end position="167"/>
    </location>
</feature>
<dbReference type="AlphaFoldDB" id="A0A4Y2EVD0"/>
<feature type="region of interest" description="Disordered" evidence="2">
    <location>
        <begin position="520"/>
        <end position="639"/>
    </location>
</feature>
<dbReference type="EMBL" id="BGPR01000727">
    <property type="protein sequence ID" value="GBM33190.1"/>
    <property type="molecule type" value="Genomic_DNA"/>
</dbReference>
<keyword evidence="1" id="KW-0175">Coiled coil</keyword>
<feature type="compositionally biased region" description="Basic and acidic residues" evidence="2">
    <location>
        <begin position="520"/>
        <end position="540"/>
    </location>
</feature>
<accession>A0A4Y2EVD0</accession>
<organism evidence="3 4">
    <name type="scientific">Araneus ventricosus</name>
    <name type="common">Orbweaver spider</name>
    <name type="synonym">Epeira ventricosa</name>
    <dbReference type="NCBI Taxonomy" id="182803"/>
    <lineage>
        <taxon>Eukaryota</taxon>
        <taxon>Metazoa</taxon>
        <taxon>Ecdysozoa</taxon>
        <taxon>Arthropoda</taxon>
        <taxon>Chelicerata</taxon>
        <taxon>Arachnida</taxon>
        <taxon>Araneae</taxon>
        <taxon>Araneomorphae</taxon>
        <taxon>Entelegynae</taxon>
        <taxon>Araneoidea</taxon>
        <taxon>Araneidae</taxon>
        <taxon>Araneus</taxon>
    </lineage>
</organism>
<sequence length="961" mass="107825">MALPFSEWSREAKDEFAQKRMEEMKLKNEALKQRYAEVEQDRIKAEAKDSAVTSLKVSKKENIVIEKEKEEDIPKVTKEREWDKGKIDQDADDWSPPKFHGYRSRAQRRNFPDRRAPKKEENWRVRSANVSKDRQSYSKFRSSGPNHKYQESSNYGTSGLRNENAGFSRQRGRAHRASSGTYRSFQNSRFDEPRKKSISGGAGSASPSLSDSEMEPVKHQSKPEIDRMWQDGGITEVQHKQSRVEKWVKAINTGSSWNEEYDNVKGNDHYPEKRGEAGPRDTVKSYGYANEEGYSKKAQSSRDQTHLKNRERYDGLKYGQSSRGNLRARGNRTPTGERTVGGFENKNQRDFRKRNYSDKNRFRRESDLSDRTSSMKESDYHDCSKDKFNKTTSDSKSSDYSGKWEDEECEFKYVSEKRPFDKQLGAHNYGKDEFSQPKNVQTSSVSSGQDGMKKDSLDDEYARNTRQKFPSSYVKDKSKTKNLRNTDHSGFGDQHLDNRSGARKVDYSFSKVKSNKFKTEPKFLGHSGKFENESTADNHARASRKYKMSKPSPKRTLSNPVKSVDTSSSASKTMEFNSPDEDVWGDYEDSGIVWNIEGNNDSQAERKSSLLEEEADVNKASQPHDSSTPVKTDCDTSSEKLFYQNSELKNDEVSGDVVPEELHNDSTVEQNIEVNEKEVLINLEGLLEKSGTDENSAGVAEDEKLQPDDLVNDKGGDNIVSTTCPDETTEVDCSGVTDDKHEDSNDSVEYSGDQNESEIKVQQPTSDVVSTTFDTSESKNPAEIVTNESKSSLPEVFVSEVQNSQGKAVQSTETEQTSSELPNNANLEHSDVEVAQKDISVNEVSSSTNTGCETPVEETVENPAENDNAEIVHSEIKASSSQSMNAAYSKDDSESALKSSDLVTAESQSPKHEGNENSSGALNLSDDGGWSTVSEDENNDVSDDNKNNQEGTSASKSEALT</sequence>
<reference evidence="3 4" key="1">
    <citation type="journal article" date="2019" name="Sci. Rep.">
        <title>Orb-weaving spider Araneus ventricosus genome elucidates the spidroin gene catalogue.</title>
        <authorList>
            <person name="Kono N."/>
            <person name="Nakamura H."/>
            <person name="Ohtoshi R."/>
            <person name="Moran D.A.P."/>
            <person name="Shinohara A."/>
            <person name="Yoshida Y."/>
            <person name="Fujiwara M."/>
            <person name="Mori M."/>
            <person name="Tomita M."/>
            <person name="Arakawa K."/>
        </authorList>
    </citation>
    <scope>NUCLEOTIDE SEQUENCE [LARGE SCALE GENOMIC DNA]</scope>
</reference>
<feature type="compositionally biased region" description="Basic and acidic residues" evidence="2">
    <location>
        <begin position="303"/>
        <end position="315"/>
    </location>
</feature>
<feature type="compositionally biased region" description="Polar residues" evidence="2">
    <location>
        <begin position="842"/>
        <end position="852"/>
    </location>
</feature>
<evidence type="ECO:0000256" key="1">
    <source>
        <dbReference type="SAM" id="Coils"/>
    </source>
</evidence>
<evidence type="ECO:0000256" key="2">
    <source>
        <dbReference type="SAM" id="MobiDB-lite"/>
    </source>
</evidence>
<feature type="compositionally biased region" description="Polar residues" evidence="2">
    <location>
        <begin position="619"/>
        <end position="630"/>
    </location>
</feature>
<feature type="compositionally biased region" description="Acidic residues" evidence="2">
    <location>
        <begin position="578"/>
        <end position="589"/>
    </location>
</feature>
<feature type="compositionally biased region" description="Basic and acidic residues" evidence="2">
    <location>
        <begin position="474"/>
        <end position="487"/>
    </location>
</feature>
<name>A0A4Y2EVD0_ARAVE</name>
<feature type="region of interest" description="Disordered" evidence="2">
    <location>
        <begin position="423"/>
        <end position="502"/>
    </location>
</feature>
<feature type="compositionally biased region" description="Basic and acidic residues" evidence="2">
    <location>
        <begin position="215"/>
        <end position="229"/>
    </location>
</feature>
<feature type="compositionally biased region" description="Polar residues" evidence="2">
    <location>
        <begin position="949"/>
        <end position="961"/>
    </location>
</feature>
<feature type="compositionally biased region" description="Low complexity" evidence="2">
    <location>
        <begin position="765"/>
        <end position="775"/>
    </location>
</feature>
<feature type="compositionally biased region" description="Basic and acidic residues" evidence="2">
    <location>
        <begin position="262"/>
        <end position="283"/>
    </location>
</feature>
<comment type="caution">
    <text evidence="3">The sequence shown here is derived from an EMBL/GenBank/DDBJ whole genome shotgun (WGS) entry which is preliminary data.</text>
</comment>
<feature type="compositionally biased region" description="Polar residues" evidence="2">
    <location>
        <begin position="178"/>
        <end position="188"/>
    </location>
</feature>
<feature type="compositionally biased region" description="Polar residues" evidence="2">
    <location>
        <begin position="555"/>
        <end position="576"/>
    </location>
</feature>
<evidence type="ECO:0000313" key="3">
    <source>
        <dbReference type="EMBL" id="GBM33190.1"/>
    </source>
</evidence>
<gene>
    <name evidence="3" type="ORF">AVEN_251607_1</name>
</gene>
<protein>
    <submittedName>
        <fullName evidence="3">Uncharacterized protein</fullName>
    </submittedName>
</protein>
<feature type="compositionally biased region" description="Polar residues" evidence="2">
    <location>
        <begin position="800"/>
        <end position="827"/>
    </location>
</feature>
<feature type="region of interest" description="Disordered" evidence="2">
    <location>
        <begin position="687"/>
        <end position="961"/>
    </location>
</feature>
<evidence type="ECO:0000313" key="4">
    <source>
        <dbReference type="Proteomes" id="UP000499080"/>
    </source>
</evidence>
<feature type="compositionally biased region" description="Polar residues" evidence="2">
    <location>
        <begin position="896"/>
        <end position="908"/>
    </location>
</feature>
<dbReference type="OrthoDB" id="6437431at2759"/>
<feature type="compositionally biased region" description="Basic and acidic residues" evidence="2">
    <location>
        <begin position="346"/>
        <end position="389"/>
    </location>
</feature>
<feature type="compositionally biased region" description="Basic and acidic residues" evidence="2">
    <location>
        <begin position="110"/>
        <end position="124"/>
    </location>
</feature>
<feature type="compositionally biased region" description="Basic and acidic residues" evidence="2">
    <location>
        <begin position="76"/>
        <end position="89"/>
    </location>
</feature>
<feature type="compositionally biased region" description="Basic and acidic residues" evidence="2">
    <location>
        <begin position="701"/>
        <end position="716"/>
    </location>
</feature>
<dbReference type="Proteomes" id="UP000499080">
    <property type="component" value="Unassembled WGS sequence"/>
</dbReference>